<comment type="subcellular location">
    <subcellularLocation>
        <location evidence="1">Membrane</location>
        <topology evidence="1">Multi-pass membrane protein</topology>
    </subcellularLocation>
</comment>
<dbReference type="Pfam" id="PF08016">
    <property type="entry name" value="PKD_channel"/>
    <property type="match status" value="2"/>
</dbReference>
<dbReference type="InterPro" id="IPR013122">
    <property type="entry name" value="PKD1_2_channel"/>
</dbReference>
<evidence type="ECO:0000256" key="2">
    <source>
        <dbReference type="ARBA" id="ARBA00007200"/>
    </source>
</evidence>
<protein>
    <submittedName>
        <fullName evidence="9">Putative polycystic kidney disease protein 1-like 2-like</fullName>
    </submittedName>
</protein>
<keyword evidence="4 7" id="KW-1133">Transmembrane helix</keyword>
<reference evidence="9 10" key="1">
    <citation type="submission" date="2018-04" db="EMBL/GenBank/DDBJ databases">
        <authorList>
            <person name="Zhang X."/>
            <person name="Yuan J."/>
            <person name="Li F."/>
            <person name="Xiang J."/>
        </authorList>
    </citation>
    <scope>NUCLEOTIDE SEQUENCE [LARGE SCALE GENOMIC DNA]</scope>
    <source>
        <tissue evidence="9">Muscle</tissue>
    </source>
</reference>
<feature type="compositionally biased region" description="Basic residues" evidence="6">
    <location>
        <begin position="422"/>
        <end position="431"/>
    </location>
</feature>
<evidence type="ECO:0000256" key="5">
    <source>
        <dbReference type="ARBA" id="ARBA00023136"/>
    </source>
</evidence>
<name>A0A423SJ33_PENVA</name>
<reference evidence="9 10" key="2">
    <citation type="submission" date="2019-01" db="EMBL/GenBank/DDBJ databases">
        <title>The decoding of complex shrimp genome reveals the adaptation for benthos swimmer, frequently molting mechanism and breeding impact on genome.</title>
        <authorList>
            <person name="Sun Y."/>
            <person name="Gao Y."/>
            <person name="Yu Y."/>
        </authorList>
    </citation>
    <scope>NUCLEOTIDE SEQUENCE [LARGE SCALE GENOMIC DNA]</scope>
    <source>
        <tissue evidence="9">Muscle</tissue>
    </source>
</reference>
<sequence length="431" mass="48954">MRGMIKRCSGFSNVFKEDDEAYCAHWKPPTNLTKDSPDCKIPEFKFTGIRLLPHHDSFGLFVMVCEASFVAFIIYYTFREFRQLCRNKVEYFKCYWSYAEIAIIVTSYATIAVYVASRSSSLQPHPRKRIREPPVRGFPGRTLLLPGVLTATLRQCWDDLSGFLIAFIICFCSFTGMFYLLLNSQLENFHNFVISVETCFSMMLGKFQFEEMKQASSVVPVMFFIFVLSNSWVLLNLLLTVIIRSFEQVGGHGDRVVKCNIFILTTCDHIPSTPAKTQHTYTHHIPSTPQPTHHIPSTYPQPQVNATYNHHMPHHIPSTPGHTLITRLTTYPQPQVKHDIMQQPTDYMMVSFIMGRIRGFFGMQKPPPPPPVTMATPSSPSEAPPTREEGEGKGAFNSKVGPKPRPIQLAQGIGEVRAGTQKSKRHPGFLR</sequence>
<evidence type="ECO:0000313" key="10">
    <source>
        <dbReference type="Proteomes" id="UP000283509"/>
    </source>
</evidence>
<organism evidence="9 10">
    <name type="scientific">Penaeus vannamei</name>
    <name type="common">Whiteleg shrimp</name>
    <name type="synonym">Litopenaeus vannamei</name>
    <dbReference type="NCBI Taxonomy" id="6689"/>
    <lineage>
        <taxon>Eukaryota</taxon>
        <taxon>Metazoa</taxon>
        <taxon>Ecdysozoa</taxon>
        <taxon>Arthropoda</taxon>
        <taxon>Crustacea</taxon>
        <taxon>Multicrustacea</taxon>
        <taxon>Malacostraca</taxon>
        <taxon>Eumalacostraca</taxon>
        <taxon>Eucarida</taxon>
        <taxon>Decapoda</taxon>
        <taxon>Dendrobranchiata</taxon>
        <taxon>Penaeoidea</taxon>
        <taxon>Penaeidae</taxon>
        <taxon>Penaeus</taxon>
    </lineage>
</organism>
<dbReference type="OrthoDB" id="444119at2759"/>
<keyword evidence="5 7" id="KW-0472">Membrane</keyword>
<feature type="transmembrane region" description="Helical" evidence="7">
    <location>
        <begin position="163"/>
        <end position="182"/>
    </location>
</feature>
<evidence type="ECO:0000256" key="1">
    <source>
        <dbReference type="ARBA" id="ARBA00004141"/>
    </source>
</evidence>
<gene>
    <name evidence="9" type="ORF">C7M84_017786</name>
</gene>
<keyword evidence="10" id="KW-1185">Reference proteome</keyword>
<dbReference type="Gene3D" id="1.10.287.70">
    <property type="match status" value="1"/>
</dbReference>
<feature type="region of interest" description="Disordered" evidence="6">
    <location>
        <begin position="278"/>
        <end position="324"/>
    </location>
</feature>
<dbReference type="GO" id="GO:0016020">
    <property type="term" value="C:membrane"/>
    <property type="evidence" value="ECO:0007669"/>
    <property type="project" value="UniProtKB-SubCell"/>
</dbReference>
<accession>A0A423SJ33</accession>
<feature type="transmembrane region" description="Helical" evidence="7">
    <location>
        <begin position="221"/>
        <end position="243"/>
    </location>
</feature>
<dbReference type="InterPro" id="IPR051223">
    <property type="entry name" value="Polycystin"/>
</dbReference>
<feature type="compositionally biased region" description="Polar residues" evidence="6">
    <location>
        <begin position="298"/>
        <end position="308"/>
    </location>
</feature>
<keyword evidence="3 7" id="KW-0812">Transmembrane</keyword>
<dbReference type="Proteomes" id="UP000283509">
    <property type="component" value="Unassembled WGS sequence"/>
</dbReference>
<dbReference type="GO" id="GO:0050982">
    <property type="term" value="P:detection of mechanical stimulus"/>
    <property type="evidence" value="ECO:0007669"/>
    <property type="project" value="TreeGrafter"/>
</dbReference>
<dbReference type="PANTHER" id="PTHR10877">
    <property type="entry name" value="POLYCYSTIN FAMILY MEMBER"/>
    <property type="match status" value="1"/>
</dbReference>
<dbReference type="AlphaFoldDB" id="A0A423SJ33"/>
<comment type="caution">
    <text evidence="9">The sequence shown here is derived from an EMBL/GenBank/DDBJ whole genome shotgun (WGS) entry which is preliminary data.</text>
</comment>
<feature type="region of interest" description="Disordered" evidence="6">
    <location>
        <begin position="365"/>
        <end position="431"/>
    </location>
</feature>
<feature type="transmembrane region" description="Helical" evidence="7">
    <location>
        <begin position="98"/>
        <end position="117"/>
    </location>
</feature>
<feature type="compositionally biased region" description="Polar residues" evidence="6">
    <location>
        <begin position="278"/>
        <end position="291"/>
    </location>
</feature>
<proteinExistence type="inferred from homology"/>
<dbReference type="GO" id="GO:0005262">
    <property type="term" value="F:calcium channel activity"/>
    <property type="evidence" value="ECO:0007669"/>
    <property type="project" value="TreeGrafter"/>
</dbReference>
<comment type="similarity">
    <text evidence="2">Belongs to the polycystin family.</text>
</comment>
<feature type="transmembrane region" description="Helical" evidence="7">
    <location>
        <begin position="58"/>
        <end position="78"/>
    </location>
</feature>
<evidence type="ECO:0000313" key="9">
    <source>
        <dbReference type="EMBL" id="ROT64278.1"/>
    </source>
</evidence>
<evidence type="ECO:0000256" key="7">
    <source>
        <dbReference type="SAM" id="Phobius"/>
    </source>
</evidence>
<dbReference type="EMBL" id="QCYY01003280">
    <property type="protein sequence ID" value="ROT64278.1"/>
    <property type="molecule type" value="Genomic_DNA"/>
</dbReference>
<evidence type="ECO:0000256" key="4">
    <source>
        <dbReference type="ARBA" id="ARBA00022989"/>
    </source>
</evidence>
<dbReference type="PANTHER" id="PTHR10877:SF150">
    <property type="entry name" value="REJ DOMAIN-CONTAINING PROTEIN"/>
    <property type="match status" value="1"/>
</dbReference>
<evidence type="ECO:0000256" key="3">
    <source>
        <dbReference type="ARBA" id="ARBA00022692"/>
    </source>
</evidence>
<evidence type="ECO:0000259" key="8">
    <source>
        <dbReference type="Pfam" id="PF08016"/>
    </source>
</evidence>
<feature type="domain" description="Polycystin cation channel PKD1/PKD2" evidence="8">
    <location>
        <begin position="56"/>
        <end position="117"/>
    </location>
</feature>
<evidence type="ECO:0000256" key="6">
    <source>
        <dbReference type="SAM" id="MobiDB-lite"/>
    </source>
</evidence>
<feature type="domain" description="Polycystin cation channel PKD1/PKD2" evidence="8">
    <location>
        <begin position="148"/>
        <end position="249"/>
    </location>
</feature>